<dbReference type="PANTHER" id="PTHR40758:SF1">
    <property type="entry name" value="CONSERVED PROTEIN"/>
    <property type="match status" value="1"/>
</dbReference>
<evidence type="ECO:0000313" key="2">
    <source>
        <dbReference type="EMBL" id="MBJ7594244.1"/>
    </source>
</evidence>
<evidence type="ECO:0000313" key="3">
    <source>
        <dbReference type="EMBL" id="PZR82336.1"/>
    </source>
</evidence>
<accession>A0A2W5ZHP0</accession>
<feature type="domain" description="Mycothiol-dependent maleylpyruvate isomerase metal-binding" evidence="1">
    <location>
        <begin position="21"/>
        <end position="139"/>
    </location>
</feature>
<dbReference type="GO" id="GO:0005886">
    <property type="term" value="C:plasma membrane"/>
    <property type="evidence" value="ECO:0007669"/>
    <property type="project" value="TreeGrafter"/>
</dbReference>
<dbReference type="GO" id="GO:0016853">
    <property type="term" value="F:isomerase activity"/>
    <property type="evidence" value="ECO:0007669"/>
    <property type="project" value="UniProtKB-KW"/>
</dbReference>
<dbReference type="PANTHER" id="PTHR40758">
    <property type="entry name" value="CONSERVED PROTEIN"/>
    <property type="match status" value="1"/>
</dbReference>
<dbReference type="Proteomes" id="UP000606991">
    <property type="component" value="Unassembled WGS sequence"/>
</dbReference>
<evidence type="ECO:0000259" key="1">
    <source>
        <dbReference type="Pfam" id="PF11716"/>
    </source>
</evidence>
<gene>
    <name evidence="3" type="ORF">DLM65_04080</name>
    <name evidence="2" type="ORF">JF886_05155</name>
</gene>
<dbReference type="NCBIfam" id="TIGR03083">
    <property type="entry name" value="maleylpyruvate isomerase family mycothiol-dependent enzyme"/>
    <property type="match status" value="1"/>
</dbReference>
<protein>
    <submittedName>
        <fullName evidence="2">Maleylpyruvate isomerase family mycothiol-dependent enzyme</fullName>
    </submittedName>
</protein>
<name>A0A2W5ZHP0_9BACT</name>
<dbReference type="Proteomes" id="UP000248724">
    <property type="component" value="Unassembled WGS sequence"/>
</dbReference>
<evidence type="ECO:0000313" key="5">
    <source>
        <dbReference type="Proteomes" id="UP000606991"/>
    </source>
</evidence>
<reference evidence="3" key="2">
    <citation type="submission" date="2018-05" db="EMBL/GenBank/DDBJ databases">
        <authorList>
            <person name="Ferrari B."/>
        </authorList>
    </citation>
    <scope>NUCLEOTIDE SEQUENCE</scope>
    <source>
        <strain evidence="3">RRmetagenome_bin12</strain>
    </source>
</reference>
<dbReference type="InterPro" id="IPR034660">
    <property type="entry name" value="DinB/YfiT-like"/>
</dbReference>
<sequence length="252" mass="27461">MTPDAGDRTTLTVDECLVRLRVEGERLGEVAAATALDAAVPGCPGWDVDALVRHMGDVHRWAGAIVRDRVQERLRLDSVGPDDRDGLLAWYRDGHRQLLDALSSATPDDLFWAWAEAPSPLAFWARRQAHETAIHRLDVEQAAGLAPTPFPARVAADGIDEWLLLAPARCRVAEGSVGSLQVDPSDAPDRWLVALRSEGITVERDGGRADCSVNAPASDLFALLMNRRDIDGIGVDGDTAVLQTWRESVRFT</sequence>
<dbReference type="RefSeq" id="WP_337310261.1">
    <property type="nucleotide sequence ID" value="NZ_JAEKNS010000059.1"/>
</dbReference>
<dbReference type="InterPro" id="IPR024344">
    <property type="entry name" value="MDMPI_metal-binding"/>
</dbReference>
<dbReference type="GO" id="GO:0046872">
    <property type="term" value="F:metal ion binding"/>
    <property type="evidence" value="ECO:0007669"/>
    <property type="project" value="InterPro"/>
</dbReference>
<reference evidence="3 4" key="1">
    <citation type="journal article" date="2017" name="Nature">
        <title>Atmospheric trace gases support primary production in Antarctic desert surface soil.</title>
        <authorList>
            <person name="Ji M."/>
            <person name="Greening C."/>
            <person name="Vanwonterghem I."/>
            <person name="Carere C.R."/>
            <person name="Bay S.K."/>
            <person name="Steen J.A."/>
            <person name="Montgomery K."/>
            <person name="Lines T."/>
            <person name="Beardall J."/>
            <person name="van Dorst J."/>
            <person name="Snape I."/>
            <person name="Stott M.B."/>
            <person name="Hugenholtz P."/>
            <person name="Ferrari B.C."/>
        </authorList>
    </citation>
    <scope>NUCLEOTIDE SEQUENCE [LARGE SCALE GENOMIC DNA]</scope>
    <source>
        <strain evidence="3">RRmetagenome_bin12</strain>
    </source>
</reference>
<proteinExistence type="predicted"/>
<dbReference type="SUPFAM" id="SSF109854">
    <property type="entry name" value="DinB/YfiT-like putative metalloenzymes"/>
    <property type="match status" value="1"/>
</dbReference>
<organism evidence="3 4">
    <name type="scientific">Candidatus Aeolococcus gillhamiae</name>
    <dbReference type="NCBI Taxonomy" id="3127015"/>
    <lineage>
        <taxon>Bacteria</taxon>
        <taxon>Bacillati</taxon>
        <taxon>Candidatus Dormiibacterota</taxon>
        <taxon>Candidatus Dormibacteria</taxon>
        <taxon>Candidatus Aeolococcales</taxon>
        <taxon>Candidatus Aeolococcaceae</taxon>
        <taxon>Candidatus Aeolococcus</taxon>
    </lineage>
</organism>
<dbReference type="AlphaFoldDB" id="A0A2W5ZHP0"/>
<dbReference type="EMBL" id="JAEKNS010000059">
    <property type="protein sequence ID" value="MBJ7594244.1"/>
    <property type="molecule type" value="Genomic_DNA"/>
</dbReference>
<dbReference type="InterPro" id="IPR017517">
    <property type="entry name" value="Maleyloyr_isom"/>
</dbReference>
<keyword evidence="2" id="KW-0413">Isomerase</keyword>
<accession>A0A934N5F3</accession>
<evidence type="ECO:0000313" key="4">
    <source>
        <dbReference type="Proteomes" id="UP000248724"/>
    </source>
</evidence>
<comment type="caution">
    <text evidence="3">The sequence shown here is derived from an EMBL/GenBank/DDBJ whole genome shotgun (WGS) entry which is preliminary data.</text>
</comment>
<dbReference type="EMBL" id="QHBU01000075">
    <property type="protein sequence ID" value="PZR82336.1"/>
    <property type="molecule type" value="Genomic_DNA"/>
</dbReference>
<reference evidence="2 5" key="3">
    <citation type="submission" date="2020-10" db="EMBL/GenBank/DDBJ databases">
        <title>Ca. Dormibacterota MAGs.</title>
        <authorList>
            <person name="Montgomery K."/>
        </authorList>
    </citation>
    <scope>NUCLEOTIDE SEQUENCE [LARGE SCALE GENOMIC DNA]</scope>
    <source>
        <strain evidence="2">SC8812_S17_18</strain>
    </source>
</reference>
<dbReference type="Pfam" id="PF11716">
    <property type="entry name" value="MDMPI_N"/>
    <property type="match status" value="1"/>
</dbReference>